<protein>
    <recommendedName>
        <fullName evidence="4">LamG domain-containing protein</fullName>
    </recommendedName>
</protein>
<proteinExistence type="predicted"/>
<sequence length="226" mass="23726">MRRKLRWLCTLAVTLVATGLGVSSASASSYLLDYVGYSYYTQAGTCFNAVGFVPEANATYLAFNHSANEYTFSLKDVCFVSADTVGTHVIHTYSNGTLDVYCDSKTTGTPADYSTNPPNGTSPGTFEDGDNVLGGSVSTLTVVIDLSTGTGDFSGEITVDRGSSLGNIPPDQRSGWTISGISTVAPGIPTGYFGQVDGQIFLDCPTGTEAKSWGAIKKSLNEEGQN</sequence>
<gene>
    <name evidence="2" type="ORF">HKN21_05010</name>
</gene>
<accession>A0A7Y2EA43</accession>
<feature type="signal peptide" evidence="1">
    <location>
        <begin position="1"/>
        <end position="27"/>
    </location>
</feature>
<comment type="caution">
    <text evidence="2">The sequence shown here is derived from an EMBL/GenBank/DDBJ whole genome shotgun (WGS) entry which is preliminary data.</text>
</comment>
<dbReference type="EMBL" id="JABDJR010000187">
    <property type="protein sequence ID" value="NNF06099.1"/>
    <property type="molecule type" value="Genomic_DNA"/>
</dbReference>
<evidence type="ECO:0000256" key="1">
    <source>
        <dbReference type="SAM" id="SignalP"/>
    </source>
</evidence>
<dbReference type="Proteomes" id="UP000547674">
    <property type="component" value="Unassembled WGS sequence"/>
</dbReference>
<organism evidence="2 3">
    <name type="scientific">Eiseniibacteriota bacterium</name>
    <dbReference type="NCBI Taxonomy" id="2212470"/>
    <lineage>
        <taxon>Bacteria</taxon>
        <taxon>Candidatus Eiseniibacteriota</taxon>
    </lineage>
</organism>
<feature type="chain" id="PRO_5030950502" description="LamG domain-containing protein" evidence="1">
    <location>
        <begin position="28"/>
        <end position="226"/>
    </location>
</feature>
<reference evidence="2 3" key="1">
    <citation type="submission" date="2020-03" db="EMBL/GenBank/DDBJ databases">
        <title>Metabolic flexibility allows generalist bacteria to become dominant in a frequently disturbed ecosystem.</title>
        <authorList>
            <person name="Chen Y.-J."/>
            <person name="Leung P.M."/>
            <person name="Bay S.K."/>
            <person name="Hugenholtz P."/>
            <person name="Kessler A.J."/>
            <person name="Shelley G."/>
            <person name="Waite D.W."/>
            <person name="Cook P.L."/>
            <person name="Greening C."/>
        </authorList>
    </citation>
    <scope>NUCLEOTIDE SEQUENCE [LARGE SCALE GENOMIC DNA]</scope>
    <source>
        <strain evidence="2">SS_bin_28</strain>
    </source>
</reference>
<evidence type="ECO:0008006" key="4">
    <source>
        <dbReference type="Google" id="ProtNLM"/>
    </source>
</evidence>
<dbReference type="AlphaFoldDB" id="A0A7Y2EA43"/>
<name>A0A7Y2EA43_UNCEI</name>
<keyword evidence="1" id="KW-0732">Signal</keyword>
<evidence type="ECO:0000313" key="3">
    <source>
        <dbReference type="Proteomes" id="UP000547674"/>
    </source>
</evidence>
<evidence type="ECO:0000313" key="2">
    <source>
        <dbReference type="EMBL" id="NNF06099.1"/>
    </source>
</evidence>